<evidence type="ECO:0000313" key="5">
    <source>
        <dbReference type="Proteomes" id="UP000181942"/>
    </source>
</evidence>
<dbReference type="PANTHER" id="PTHR43800">
    <property type="entry name" value="PEPTIDYL-LYSINE N-ACETYLTRANSFERASE YJAB"/>
    <property type="match status" value="1"/>
</dbReference>
<accession>A0A1I2FMK7</accession>
<evidence type="ECO:0000256" key="1">
    <source>
        <dbReference type="ARBA" id="ARBA00022679"/>
    </source>
</evidence>
<dbReference type="AlphaFoldDB" id="A0A1I2FMK7"/>
<dbReference type="Gene3D" id="3.40.630.30">
    <property type="match status" value="1"/>
</dbReference>
<dbReference type="InterPro" id="IPR000182">
    <property type="entry name" value="GNAT_dom"/>
</dbReference>
<dbReference type="Proteomes" id="UP000181942">
    <property type="component" value="Unassembled WGS sequence"/>
</dbReference>
<proteinExistence type="predicted"/>
<evidence type="ECO:0000259" key="3">
    <source>
        <dbReference type="PROSITE" id="PS51186"/>
    </source>
</evidence>
<protein>
    <submittedName>
        <fullName evidence="4">Acetyltransferase (GNAT) family protein</fullName>
    </submittedName>
</protein>
<name>A0A1I2FMK7_9ACTN</name>
<dbReference type="SUPFAM" id="SSF55729">
    <property type="entry name" value="Acyl-CoA N-acyltransferases (Nat)"/>
    <property type="match status" value="1"/>
</dbReference>
<dbReference type="PANTHER" id="PTHR43800:SF1">
    <property type="entry name" value="PEPTIDYL-LYSINE N-ACETYLTRANSFERASE YJAB"/>
    <property type="match status" value="1"/>
</dbReference>
<reference evidence="4 5" key="1">
    <citation type="submission" date="2016-10" db="EMBL/GenBank/DDBJ databases">
        <authorList>
            <person name="de Groot N.N."/>
        </authorList>
    </citation>
    <scope>NUCLEOTIDE SEQUENCE [LARGE SCALE GENOMIC DNA]</scope>
    <source>
        <strain evidence="4 5">OK461</strain>
    </source>
</reference>
<dbReference type="EMBL" id="FONR01000003">
    <property type="protein sequence ID" value="SFF06253.1"/>
    <property type="molecule type" value="Genomic_DNA"/>
</dbReference>
<keyword evidence="2" id="KW-0012">Acyltransferase</keyword>
<dbReference type="Pfam" id="PF00583">
    <property type="entry name" value="Acetyltransf_1"/>
    <property type="match status" value="1"/>
</dbReference>
<sequence>MRKWQELSAGIAVALLRSETVEGSPSGSASDTGVMRIRAVHIDELPLLQDIERAAGRCFADIGMPEIADDEPLPLTDLAHYQRADLAWVAVDEVDRPVAYLIAEHVDGNLHIEQVSVHPDSARRGIGRSLLDHVGHRAGADGIPALTLTTFADVPWNAPYYARCGFQFLDDSALGPGLQDIRRREAAHGLERWPRVCMRRRL</sequence>
<organism evidence="4 5">
    <name type="scientific">Streptomyces mirabilis</name>
    <dbReference type="NCBI Taxonomy" id="68239"/>
    <lineage>
        <taxon>Bacteria</taxon>
        <taxon>Bacillati</taxon>
        <taxon>Actinomycetota</taxon>
        <taxon>Actinomycetes</taxon>
        <taxon>Kitasatosporales</taxon>
        <taxon>Streptomycetaceae</taxon>
        <taxon>Streptomyces</taxon>
    </lineage>
</organism>
<gene>
    <name evidence="4" type="ORF">SAMN02787118_103540</name>
</gene>
<dbReference type="InterPro" id="IPR016181">
    <property type="entry name" value="Acyl_CoA_acyltransferase"/>
</dbReference>
<keyword evidence="1 4" id="KW-0808">Transferase</keyword>
<evidence type="ECO:0000256" key="2">
    <source>
        <dbReference type="ARBA" id="ARBA00023315"/>
    </source>
</evidence>
<dbReference type="GO" id="GO:0016747">
    <property type="term" value="F:acyltransferase activity, transferring groups other than amino-acyl groups"/>
    <property type="evidence" value="ECO:0007669"/>
    <property type="project" value="InterPro"/>
</dbReference>
<evidence type="ECO:0000313" key="4">
    <source>
        <dbReference type="EMBL" id="SFF06253.1"/>
    </source>
</evidence>
<dbReference type="CDD" id="cd04301">
    <property type="entry name" value="NAT_SF"/>
    <property type="match status" value="1"/>
</dbReference>
<dbReference type="PROSITE" id="PS51186">
    <property type="entry name" value="GNAT"/>
    <property type="match status" value="1"/>
</dbReference>
<feature type="domain" description="N-acetyltransferase" evidence="3">
    <location>
        <begin position="35"/>
        <end position="202"/>
    </location>
</feature>